<evidence type="ECO:0000313" key="2">
    <source>
        <dbReference type="WBParaSite" id="PS1159_v2.g13527.t1"/>
    </source>
</evidence>
<protein>
    <submittedName>
        <fullName evidence="2">Ribosomal RNA-processing protein 14/surfeit locus protein 6 C-terminal domain-containing protein</fullName>
    </submittedName>
</protein>
<accession>A0AC35F403</accession>
<proteinExistence type="predicted"/>
<dbReference type="Proteomes" id="UP000887580">
    <property type="component" value="Unplaced"/>
</dbReference>
<organism evidence="1 2">
    <name type="scientific">Panagrolaimus sp. PS1159</name>
    <dbReference type="NCBI Taxonomy" id="55785"/>
    <lineage>
        <taxon>Eukaryota</taxon>
        <taxon>Metazoa</taxon>
        <taxon>Ecdysozoa</taxon>
        <taxon>Nematoda</taxon>
        <taxon>Chromadorea</taxon>
        <taxon>Rhabditida</taxon>
        <taxon>Tylenchina</taxon>
        <taxon>Panagrolaimomorpha</taxon>
        <taxon>Panagrolaimoidea</taxon>
        <taxon>Panagrolaimidae</taxon>
        <taxon>Panagrolaimus</taxon>
    </lineage>
</organism>
<reference evidence="2" key="1">
    <citation type="submission" date="2022-11" db="UniProtKB">
        <authorList>
            <consortium name="WormBaseParasite"/>
        </authorList>
    </citation>
    <scope>IDENTIFICATION</scope>
</reference>
<evidence type="ECO:0000313" key="1">
    <source>
        <dbReference type="Proteomes" id="UP000887580"/>
    </source>
</evidence>
<sequence length="172" mass="20340">MGASDDKKSDVKSLQSNLSTDFEFNVLKKSTEKFDPRKKTKKEKRDTFKGRDYKTLLKKAQDRKDRIEKLKEVAPEKAVALEGNIKFDKAIRQASGEKVKDNIELLKKGIKRKEKMKDRRKKKWDQRKQNEKKEKASKQMKRRMNIEKRKDTVKENKIKKSKKKGRVVIKSS</sequence>
<name>A0AC35F403_9BILA</name>
<dbReference type="WBParaSite" id="PS1159_v2.g13527.t1">
    <property type="protein sequence ID" value="PS1159_v2.g13527.t1"/>
    <property type="gene ID" value="PS1159_v2.g13527"/>
</dbReference>